<name>A0A497EUC6_9CREN</name>
<keyword evidence="6" id="KW-0408">Iron</keyword>
<comment type="cofactor">
    <cofactor evidence="1 6">
        <name>Ni(2+)</name>
        <dbReference type="ChEBI" id="CHEBI:49786"/>
    </cofactor>
</comment>
<evidence type="ECO:0000256" key="1">
    <source>
        <dbReference type="ARBA" id="ARBA00001967"/>
    </source>
</evidence>
<feature type="binding site" evidence="6">
    <location>
        <position position="411"/>
    </location>
    <ligand>
        <name>Ni(2+)</name>
        <dbReference type="ChEBI" id="CHEBI:49786"/>
    </ligand>
</feature>
<dbReference type="AlphaFoldDB" id="A0A497EUC6"/>
<keyword evidence="7" id="KW-0175">Coiled coil</keyword>
<evidence type="ECO:0008006" key="12">
    <source>
        <dbReference type="Google" id="ProtNLM"/>
    </source>
</evidence>
<evidence type="ECO:0000256" key="2">
    <source>
        <dbReference type="ARBA" id="ARBA00009292"/>
    </source>
</evidence>
<evidence type="ECO:0000313" key="9">
    <source>
        <dbReference type="EMBL" id="RLE55567.1"/>
    </source>
</evidence>
<organism evidence="8 10">
    <name type="scientific">Thermoproteota archaeon</name>
    <dbReference type="NCBI Taxonomy" id="2056631"/>
    <lineage>
        <taxon>Archaea</taxon>
        <taxon>Thermoproteota</taxon>
    </lineage>
</organism>
<dbReference type="EMBL" id="QMRA01000005">
    <property type="protein sequence ID" value="RLE55567.1"/>
    <property type="molecule type" value="Genomic_DNA"/>
</dbReference>
<comment type="caution">
    <text evidence="8">The sequence shown here is derived from an EMBL/GenBank/DDBJ whole genome shotgun (WGS) entry which is preliminary data.</text>
</comment>
<dbReference type="InterPro" id="IPR018194">
    <property type="entry name" value="Ni-dep_hyd_lsu_Ni_BS"/>
</dbReference>
<dbReference type="Proteomes" id="UP000269499">
    <property type="component" value="Unassembled WGS sequence"/>
</dbReference>
<keyword evidence="3 6" id="KW-0533">Nickel</keyword>
<dbReference type="GO" id="GO:0016151">
    <property type="term" value="F:nickel cation binding"/>
    <property type="evidence" value="ECO:0007669"/>
    <property type="project" value="InterPro"/>
</dbReference>
<dbReference type="InterPro" id="IPR029014">
    <property type="entry name" value="NiFe-Hase_large"/>
</dbReference>
<keyword evidence="4 6" id="KW-0479">Metal-binding</keyword>
<evidence type="ECO:0000256" key="5">
    <source>
        <dbReference type="ARBA" id="ARBA00023002"/>
    </source>
</evidence>
<evidence type="ECO:0000256" key="3">
    <source>
        <dbReference type="ARBA" id="ARBA00022596"/>
    </source>
</evidence>
<dbReference type="GO" id="GO:0008901">
    <property type="term" value="F:ferredoxin hydrogenase activity"/>
    <property type="evidence" value="ECO:0007669"/>
    <property type="project" value="InterPro"/>
</dbReference>
<comment type="similarity">
    <text evidence="2">Belongs to the [NiFe]/[NiFeSe] hydrogenase large subunit family.</text>
</comment>
<sequence>MAKCLRSEEILRIEGHGEMLVKIRGGNVESVEFRVLEPSRLFEAFMVGKSAVEAPYISSRICGLCGYSHAMCAAKAVENALNLEVPDEVSLLREAIMMLNTIDSHLIHVFALSLPDFIKVKTFIEAAAKLPRQYKEAFEIKKTICDTLTRICGSSVHPVNIVPGGFTSKIDKKTLVEVSSELEEEASKAEQLIEEVIALLISGEKLDRKSNYGALADDSYPFYTGESVVIAGEKIPASKFKEKVKEVEVDYSTSKKALFQGENYMVGALARLNNHYSKLSEAARKIADQLGLKLPSTNPYLIPAAQLIEAVHCLEKASEIMRSLPTISPAEKLSEKSGVGMAIVEAPRGLLYHEYRIENGKIAEADIITPTVQNIPDIEASVKQIAEKFSKCDPSTIKEKCEVVVRCYDPCLSCSTHVIKLSE</sequence>
<feature type="binding site" evidence="6">
    <location>
        <position position="367"/>
    </location>
    <ligand>
        <name>Mg(2+)</name>
        <dbReference type="ChEBI" id="CHEBI:18420"/>
    </ligand>
</feature>
<dbReference type="Proteomes" id="UP000268446">
    <property type="component" value="Unassembled WGS sequence"/>
</dbReference>
<dbReference type="PANTHER" id="PTHR43600">
    <property type="entry name" value="COENZYME F420 HYDROGENASE, SUBUNIT ALPHA"/>
    <property type="match status" value="1"/>
</dbReference>
<gene>
    <name evidence="8" type="ORF">DRJ20_02770</name>
    <name evidence="9" type="ORF">DRJ26_00630</name>
</gene>
<comment type="cofactor">
    <cofactor evidence="6">
        <name>Fe cation</name>
        <dbReference type="ChEBI" id="CHEBI:24875"/>
    </cofactor>
</comment>
<feature type="binding site" evidence="6">
    <location>
        <position position="65"/>
    </location>
    <ligand>
        <name>Fe cation</name>
        <dbReference type="ChEBI" id="CHEBI:24875"/>
    </ligand>
</feature>
<dbReference type="Gene3D" id="1.10.645.10">
    <property type="entry name" value="Cytochrome-c3 Hydrogenase, chain B"/>
    <property type="match status" value="1"/>
</dbReference>
<dbReference type="Pfam" id="PF00374">
    <property type="entry name" value="NiFeSe_Hases"/>
    <property type="match status" value="2"/>
</dbReference>
<evidence type="ECO:0000256" key="7">
    <source>
        <dbReference type="SAM" id="Coils"/>
    </source>
</evidence>
<feature type="binding site" evidence="6">
    <location>
        <position position="414"/>
    </location>
    <ligand>
        <name>Fe cation</name>
        <dbReference type="ChEBI" id="CHEBI:24875"/>
    </ligand>
</feature>
<feature type="binding site" evidence="6">
    <location>
        <position position="62"/>
    </location>
    <ligand>
        <name>Mg(2+)</name>
        <dbReference type="ChEBI" id="CHEBI:18420"/>
    </ligand>
</feature>
<feature type="binding site" evidence="6">
    <location>
        <position position="417"/>
    </location>
    <ligand>
        <name>Mg(2+)</name>
        <dbReference type="ChEBI" id="CHEBI:18420"/>
    </ligand>
</feature>
<evidence type="ECO:0000256" key="4">
    <source>
        <dbReference type="ARBA" id="ARBA00022723"/>
    </source>
</evidence>
<evidence type="ECO:0000313" key="11">
    <source>
        <dbReference type="Proteomes" id="UP000269499"/>
    </source>
</evidence>
<dbReference type="PROSITE" id="PS00508">
    <property type="entry name" value="NI_HGENASE_L_2"/>
    <property type="match status" value="1"/>
</dbReference>
<accession>A0A497EUC6</accession>
<feature type="binding site" evidence="6">
    <location>
        <position position="43"/>
    </location>
    <ligand>
        <name>Mg(2+)</name>
        <dbReference type="ChEBI" id="CHEBI:18420"/>
    </ligand>
</feature>
<protein>
    <recommendedName>
        <fullName evidence="12">Ni/Fe hydrogenase subunit alpha</fullName>
    </recommendedName>
</protein>
<evidence type="ECO:0000256" key="6">
    <source>
        <dbReference type="PIRSR" id="PIRSR601501-1"/>
    </source>
</evidence>
<proteinExistence type="inferred from homology"/>
<reference evidence="10 11" key="1">
    <citation type="submission" date="2018-06" db="EMBL/GenBank/DDBJ databases">
        <title>Extensive metabolic versatility and redundancy in microbially diverse, dynamic hydrothermal sediments.</title>
        <authorList>
            <person name="Dombrowski N."/>
            <person name="Teske A."/>
            <person name="Baker B.J."/>
        </authorList>
    </citation>
    <scope>NUCLEOTIDE SEQUENCE [LARGE SCALE GENOMIC DNA]</scope>
    <source>
        <strain evidence="9">B20_G2</strain>
        <strain evidence="8">B29_G17</strain>
    </source>
</reference>
<feature type="coiled-coil region" evidence="7">
    <location>
        <begin position="172"/>
        <end position="199"/>
    </location>
</feature>
<evidence type="ECO:0000313" key="8">
    <source>
        <dbReference type="EMBL" id="RLE50993.1"/>
    </source>
</evidence>
<dbReference type="InterPro" id="IPR001501">
    <property type="entry name" value="Ni-dep_hyd_lsu"/>
</dbReference>
<dbReference type="EMBL" id="QMQZ01000087">
    <property type="protein sequence ID" value="RLE50993.1"/>
    <property type="molecule type" value="Genomic_DNA"/>
</dbReference>
<keyword evidence="5" id="KW-0560">Oxidoreductase</keyword>
<dbReference type="SUPFAM" id="SSF56762">
    <property type="entry name" value="HydB/Nqo4-like"/>
    <property type="match status" value="1"/>
</dbReference>
<keyword evidence="6" id="KW-0460">Magnesium</keyword>
<feature type="binding site" evidence="6">
    <location>
        <position position="65"/>
    </location>
    <ligand>
        <name>Ni(2+)</name>
        <dbReference type="ChEBI" id="CHEBI:49786"/>
    </ligand>
</feature>
<dbReference type="PANTHER" id="PTHR43600:SF2">
    <property type="entry name" value="F420-NON-REDUCING HYDROGENASE VHU SUBUNIT A"/>
    <property type="match status" value="1"/>
</dbReference>
<evidence type="ECO:0000313" key="10">
    <source>
        <dbReference type="Proteomes" id="UP000268446"/>
    </source>
</evidence>